<protein>
    <submittedName>
        <fullName evidence="2">G-D-S-L family lipolytic protein</fullName>
    </submittedName>
</protein>
<dbReference type="OrthoDB" id="9794725at2"/>
<accession>A0A2K8ZC11</accession>
<proteinExistence type="predicted"/>
<dbReference type="KEGG" id="spir:CWM47_19560"/>
<organism evidence="2 3">
    <name type="scientific">Spirosoma pollinicola</name>
    <dbReference type="NCBI Taxonomy" id="2057025"/>
    <lineage>
        <taxon>Bacteria</taxon>
        <taxon>Pseudomonadati</taxon>
        <taxon>Bacteroidota</taxon>
        <taxon>Cytophagia</taxon>
        <taxon>Cytophagales</taxon>
        <taxon>Cytophagaceae</taxon>
        <taxon>Spirosoma</taxon>
    </lineage>
</organism>
<dbReference type="PANTHER" id="PTHR30383">
    <property type="entry name" value="THIOESTERASE 1/PROTEASE 1/LYSOPHOSPHOLIPASE L1"/>
    <property type="match status" value="1"/>
</dbReference>
<feature type="domain" description="SGNH hydrolase-type esterase" evidence="1">
    <location>
        <begin position="29"/>
        <end position="206"/>
    </location>
</feature>
<dbReference type="GO" id="GO:0006629">
    <property type="term" value="P:lipid metabolic process"/>
    <property type="evidence" value="ECO:0007669"/>
    <property type="project" value="InterPro"/>
</dbReference>
<dbReference type="PROSITE" id="PS01098">
    <property type="entry name" value="LIPASE_GDSL_SER"/>
    <property type="match status" value="1"/>
</dbReference>
<dbReference type="EMBL" id="CP025096">
    <property type="protein sequence ID" value="AUD07390.1"/>
    <property type="molecule type" value="Genomic_DNA"/>
</dbReference>
<evidence type="ECO:0000313" key="3">
    <source>
        <dbReference type="Proteomes" id="UP000232883"/>
    </source>
</evidence>
<dbReference type="Gene3D" id="3.40.50.1110">
    <property type="entry name" value="SGNH hydrolase"/>
    <property type="match status" value="1"/>
</dbReference>
<name>A0A2K8ZC11_9BACT</name>
<keyword evidence="3" id="KW-1185">Reference proteome</keyword>
<dbReference type="InterPro" id="IPR013830">
    <property type="entry name" value="SGNH_hydro"/>
</dbReference>
<dbReference type="SUPFAM" id="SSF52266">
    <property type="entry name" value="SGNH hydrolase"/>
    <property type="match status" value="1"/>
</dbReference>
<dbReference type="AlphaFoldDB" id="A0A2K8ZC11"/>
<dbReference type="InterPro" id="IPR051532">
    <property type="entry name" value="Ester_Hydrolysis_Enzymes"/>
</dbReference>
<dbReference type="Proteomes" id="UP000232883">
    <property type="component" value="Chromosome"/>
</dbReference>
<dbReference type="CDD" id="cd01834">
    <property type="entry name" value="SGNH_hydrolase_like_2"/>
    <property type="match status" value="1"/>
</dbReference>
<reference evidence="2 3" key="1">
    <citation type="submission" date="2017-11" db="EMBL/GenBank/DDBJ databases">
        <title>Taxonomic description and genome sequences of Spirosoma HA7 sp. nov., isolated from pollen microhabitat of Corylus avellana.</title>
        <authorList>
            <person name="Ambika Manirajan B."/>
            <person name="Suarez C."/>
            <person name="Ratering S."/>
            <person name="Geissler-Plaum R."/>
            <person name="Cardinale M."/>
            <person name="Sylvia S."/>
        </authorList>
    </citation>
    <scope>NUCLEOTIDE SEQUENCE [LARGE SCALE GENOMIC DNA]</scope>
    <source>
        <strain evidence="2 3">HA7</strain>
    </source>
</reference>
<dbReference type="Pfam" id="PF13472">
    <property type="entry name" value="Lipase_GDSL_2"/>
    <property type="match status" value="1"/>
</dbReference>
<dbReference type="PANTHER" id="PTHR30383:SF5">
    <property type="entry name" value="SGNH HYDROLASE-TYPE ESTERASE DOMAIN-CONTAINING PROTEIN"/>
    <property type="match status" value="1"/>
</dbReference>
<evidence type="ECO:0000259" key="1">
    <source>
        <dbReference type="Pfam" id="PF13472"/>
    </source>
</evidence>
<dbReference type="RefSeq" id="WP_100993957.1">
    <property type="nucleotide sequence ID" value="NZ_CP025096.1"/>
</dbReference>
<gene>
    <name evidence="2" type="ORF">CWM47_19560</name>
</gene>
<dbReference type="InterPro" id="IPR008265">
    <property type="entry name" value="Lipase_GDSL_AS"/>
</dbReference>
<evidence type="ECO:0000313" key="2">
    <source>
        <dbReference type="EMBL" id="AUD07390.1"/>
    </source>
</evidence>
<sequence>MTTIIRSLLFLLTVGLLAMSAAKPTRVVFFGDSITQAGVGPGGYIDRLKKMLPSDQFELIGAGIGGNKIYDLFLRMDDDVLAKQPDVVIVWVGVNDVWHKASFGTGTDPDKFVKFYEALVKKLKAANARVMLCTPAAIGEKTDFSNQQDGDLNQYSQLIRDLAKRQNIPLIDLRKAFLEYNMKNNPENKEKGILTTDRVHLNEAGNILVAEQMQKALTEAVK</sequence>
<dbReference type="GO" id="GO:0004622">
    <property type="term" value="F:phosphatidylcholine lysophospholipase activity"/>
    <property type="evidence" value="ECO:0007669"/>
    <property type="project" value="TreeGrafter"/>
</dbReference>
<dbReference type="InterPro" id="IPR036514">
    <property type="entry name" value="SGNH_hydro_sf"/>
</dbReference>